<dbReference type="InterPro" id="IPR004610">
    <property type="entry name" value="RecJ"/>
</dbReference>
<evidence type="ECO:0000256" key="5">
    <source>
        <dbReference type="ARBA" id="ARBA00022839"/>
    </source>
</evidence>
<dbReference type="EMBL" id="SMAN01000001">
    <property type="protein sequence ID" value="TCT27097.1"/>
    <property type="molecule type" value="Genomic_DNA"/>
</dbReference>
<dbReference type="InterPro" id="IPR003156">
    <property type="entry name" value="DHHA1_dom"/>
</dbReference>
<dbReference type="InterPro" id="IPR018779">
    <property type="entry name" value="RecJ_C"/>
</dbReference>
<reference evidence="10 11" key="1">
    <citation type="submission" date="2019-03" db="EMBL/GenBank/DDBJ databases">
        <title>Genomic Encyclopedia of Type Strains, Phase IV (KMG-IV): sequencing the most valuable type-strain genomes for metagenomic binning, comparative biology and taxonomic classification.</title>
        <authorList>
            <person name="Goeker M."/>
        </authorList>
    </citation>
    <scope>NUCLEOTIDE SEQUENCE [LARGE SCALE GENOMIC DNA]</scope>
    <source>
        <strain evidence="10 11">DSM 25894</strain>
    </source>
</reference>
<keyword evidence="11" id="KW-1185">Reference proteome</keyword>
<dbReference type="AlphaFoldDB" id="A0A4R3NBU2"/>
<feature type="domain" description="DHHA1" evidence="7">
    <location>
        <begin position="340"/>
        <end position="436"/>
    </location>
</feature>
<dbReference type="OrthoDB" id="9809852at2"/>
<evidence type="ECO:0000259" key="7">
    <source>
        <dbReference type="Pfam" id="PF02272"/>
    </source>
</evidence>
<dbReference type="GO" id="GO:0003676">
    <property type="term" value="F:nucleic acid binding"/>
    <property type="evidence" value="ECO:0007669"/>
    <property type="project" value="InterPro"/>
</dbReference>
<protein>
    <recommendedName>
        <fullName evidence="2">Single-stranded-DNA-specific exonuclease RecJ</fullName>
    </recommendedName>
</protein>
<dbReference type="Proteomes" id="UP000294650">
    <property type="component" value="Unassembled WGS sequence"/>
</dbReference>
<dbReference type="Pfam" id="PF17768">
    <property type="entry name" value="RecJ_OB"/>
    <property type="match status" value="1"/>
</dbReference>
<dbReference type="SUPFAM" id="SSF64182">
    <property type="entry name" value="DHH phosphoesterases"/>
    <property type="match status" value="1"/>
</dbReference>
<organism evidence="10 11">
    <name type="scientific">Melghiribacillus thermohalophilus</name>
    <dbReference type="NCBI Taxonomy" id="1324956"/>
    <lineage>
        <taxon>Bacteria</taxon>
        <taxon>Bacillati</taxon>
        <taxon>Bacillota</taxon>
        <taxon>Bacilli</taxon>
        <taxon>Bacillales</taxon>
        <taxon>Bacillaceae</taxon>
        <taxon>Melghiribacillus</taxon>
    </lineage>
</organism>
<dbReference type="Pfam" id="PF02272">
    <property type="entry name" value="DHHA1"/>
    <property type="match status" value="1"/>
</dbReference>
<evidence type="ECO:0000313" key="11">
    <source>
        <dbReference type="Proteomes" id="UP000294650"/>
    </source>
</evidence>
<evidence type="ECO:0000256" key="3">
    <source>
        <dbReference type="ARBA" id="ARBA00022722"/>
    </source>
</evidence>
<evidence type="ECO:0000259" key="6">
    <source>
        <dbReference type="Pfam" id="PF01368"/>
    </source>
</evidence>
<dbReference type="NCBIfam" id="TIGR00644">
    <property type="entry name" value="recJ"/>
    <property type="match status" value="1"/>
</dbReference>
<keyword evidence="4" id="KW-0378">Hydrolase</keyword>
<evidence type="ECO:0000256" key="1">
    <source>
        <dbReference type="ARBA" id="ARBA00005915"/>
    </source>
</evidence>
<evidence type="ECO:0000313" key="10">
    <source>
        <dbReference type="EMBL" id="TCT27097.1"/>
    </source>
</evidence>
<sequence>MLKSKSKWILKDHNPIHQIDFDLSVSDITKKLLVQRGIKDPESARKFLSPSLEDLHDPFEFEDMNQAVNRIHQAIRQEENILIFGDYDADGVTATSILMETLTDLGAHADFYIPNRFTEGYGPNQEAFYHAKKQGFSLIITVDTGIAAVTEAKLAKQLGMDLIITDHHEAQETIPDAFAIIHPKRSARYPFPELSGAGVAFKLAHALYGELPAHLLEYVAIGTVADLVPLQDENRILVYHGLKSLTYSKKPGIQALKQVCGIKENINEVHIGFALGPRINAVGRLQDASLAVELLLEEDPSLALEMAEKVQELNQKRQQMVTQMTHEAKQMITDENFEDDYVLVLAKEGWNTGVLGIVASRLTQEYNRPTVLLGIDPEAREAKGSARSIDAFDLFENCMEIKDVFINFGGHAQAAGMTVAVEKIESLRSSLNRLAKQKLTEDDFKPVLYPEFIIDIEDLNFEAIEEINRLAPFGVGNPRPVFQMNDMMPGEIRQIGSNSSHLKIHFQKGDKQLDAVGFGMGDLFPHLSSRAPISVVGELDINEWNGHKKMQVVLKDLKVDQWQLFDYRGVKHLSRMLDGLENEDIYALIFESVPPGLDWVEECFPVKDASEFIAMSGHVYDWPDGLLLLDLPSSLNELSQVFRHVKPKKIFACFQSTGQHFFSRLPDRNDFKWLYAFLLKKKRVPIPEGLQQIRRIKGWTTDWIEFMIKVFLELEFVTMDDGVLSILPSPAKKDLNEAEVYREKLRQIEVEKTLFYSSYKDLREWFDQQMNDVRNAKEEIVYGL</sequence>
<accession>A0A4R3NBU2</accession>
<dbReference type="GO" id="GO:0008409">
    <property type="term" value="F:5'-3' exonuclease activity"/>
    <property type="evidence" value="ECO:0007669"/>
    <property type="project" value="InterPro"/>
</dbReference>
<dbReference type="Pfam" id="PF10141">
    <property type="entry name" value="ssDNA-exonuc_C"/>
    <property type="match status" value="1"/>
</dbReference>
<feature type="domain" description="Single-stranded-DNA-specific exonuclease RecJ C-terminal" evidence="8">
    <location>
        <begin position="563"/>
        <end position="766"/>
    </location>
</feature>
<dbReference type="InterPro" id="IPR041122">
    <property type="entry name" value="RecJ_OB"/>
</dbReference>
<evidence type="ECO:0000259" key="8">
    <source>
        <dbReference type="Pfam" id="PF10141"/>
    </source>
</evidence>
<dbReference type="InterPro" id="IPR051673">
    <property type="entry name" value="SSDNA_exonuclease_RecJ"/>
</dbReference>
<dbReference type="Gene3D" id="3.10.310.30">
    <property type="match status" value="1"/>
</dbReference>
<proteinExistence type="inferred from homology"/>
<gene>
    <name evidence="10" type="ORF">EDD68_101465</name>
</gene>
<comment type="similarity">
    <text evidence="1">Belongs to the RecJ family.</text>
</comment>
<dbReference type="GO" id="GO:0006310">
    <property type="term" value="P:DNA recombination"/>
    <property type="evidence" value="ECO:0007669"/>
    <property type="project" value="InterPro"/>
</dbReference>
<dbReference type="PANTHER" id="PTHR30255:SF2">
    <property type="entry name" value="SINGLE-STRANDED-DNA-SPECIFIC EXONUCLEASE RECJ"/>
    <property type="match status" value="1"/>
</dbReference>
<dbReference type="GO" id="GO:0006281">
    <property type="term" value="P:DNA repair"/>
    <property type="evidence" value="ECO:0007669"/>
    <property type="project" value="InterPro"/>
</dbReference>
<dbReference type="InterPro" id="IPR001667">
    <property type="entry name" value="DDH_dom"/>
</dbReference>
<dbReference type="Gene3D" id="3.90.1640.30">
    <property type="match status" value="1"/>
</dbReference>
<dbReference type="Pfam" id="PF01368">
    <property type="entry name" value="DHH"/>
    <property type="match status" value="1"/>
</dbReference>
<evidence type="ECO:0000256" key="2">
    <source>
        <dbReference type="ARBA" id="ARBA00019841"/>
    </source>
</evidence>
<dbReference type="PANTHER" id="PTHR30255">
    <property type="entry name" value="SINGLE-STRANDED-DNA-SPECIFIC EXONUCLEASE RECJ"/>
    <property type="match status" value="1"/>
</dbReference>
<evidence type="ECO:0000259" key="9">
    <source>
        <dbReference type="Pfam" id="PF17768"/>
    </source>
</evidence>
<evidence type="ECO:0000256" key="4">
    <source>
        <dbReference type="ARBA" id="ARBA00022801"/>
    </source>
</evidence>
<dbReference type="InterPro" id="IPR038763">
    <property type="entry name" value="DHH_sf"/>
</dbReference>
<comment type="caution">
    <text evidence="10">The sequence shown here is derived from an EMBL/GenBank/DDBJ whole genome shotgun (WGS) entry which is preliminary data.</text>
</comment>
<dbReference type="RefSeq" id="WP_132370588.1">
    <property type="nucleotide sequence ID" value="NZ_SMAN01000001.1"/>
</dbReference>
<name>A0A4R3NBU2_9BACI</name>
<keyword evidence="5 10" id="KW-0269">Exonuclease</keyword>
<feature type="domain" description="RecJ OB" evidence="9">
    <location>
        <begin position="454"/>
        <end position="556"/>
    </location>
</feature>
<feature type="domain" description="DDH" evidence="6">
    <location>
        <begin position="80"/>
        <end position="223"/>
    </location>
</feature>
<keyword evidence="3" id="KW-0540">Nuclease</keyword>